<dbReference type="AlphaFoldDB" id="A0A378AK47"/>
<name>A0A378AK47_KLEPN</name>
<evidence type="ECO:0000313" key="3">
    <source>
        <dbReference type="Proteomes" id="UP000254020"/>
    </source>
</evidence>
<dbReference type="Proteomes" id="UP000254020">
    <property type="component" value="Unassembled WGS sequence"/>
</dbReference>
<evidence type="ECO:0000313" key="2">
    <source>
        <dbReference type="EMBL" id="STV09812.1"/>
    </source>
</evidence>
<keyword evidence="1" id="KW-1133">Transmembrane helix</keyword>
<evidence type="ECO:0000256" key="1">
    <source>
        <dbReference type="SAM" id="Phobius"/>
    </source>
</evidence>
<proteinExistence type="predicted"/>
<reference evidence="2 3" key="1">
    <citation type="submission" date="2018-06" db="EMBL/GenBank/DDBJ databases">
        <authorList>
            <consortium name="Pathogen Informatics"/>
            <person name="Doyle S."/>
        </authorList>
    </citation>
    <scope>NUCLEOTIDE SEQUENCE [LARGE SCALE GENOMIC DNA]</scope>
    <source>
        <strain evidence="2 3">NCTC9504</strain>
    </source>
</reference>
<sequence>MIGVFIDTIVICTASAIIVMLAPRPTMNIRSTVFRTCNTR</sequence>
<organism evidence="2 3">
    <name type="scientific">Klebsiella pneumoniae subsp. pneumoniae</name>
    <dbReference type="NCBI Taxonomy" id="72407"/>
    <lineage>
        <taxon>Bacteria</taxon>
        <taxon>Pseudomonadati</taxon>
        <taxon>Pseudomonadota</taxon>
        <taxon>Gammaproteobacteria</taxon>
        <taxon>Enterobacterales</taxon>
        <taxon>Enterobacteriaceae</taxon>
        <taxon>Klebsiella/Raoultella group</taxon>
        <taxon>Klebsiella</taxon>
        <taxon>Klebsiella pneumoniae complex</taxon>
    </lineage>
</organism>
<keyword evidence="1" id="KW-0812">Transmembrane</keyword>
<dbReference type="EMBL" id="UGMA01000005">
    <property type="protein sequence ID" value="STV09812.1"/>
    <property type="molecule type" value="Genomic_DNA"/>
</dbReference>
<feature type="transmembrane region" description="Helical" evidence="1">
    <location>
        <begin position="6"/>
        <end position="22"/>
    </location>
</feature>
<gene>
    <name evidence="2" type="ORF">NCTC9504_05549</name>
</gene>
<accession>A0A378AK47</accession>
<keyword evidence="1" id="KW-0472">Membrane</keyword>
<protein>
    <submittedName>
        <fullName evidence="2">Alanine/glycine transport protein</fullName>
    </submittedName>
</protein>